<organism evidence="1 2">
    <name type="scientific">Conchiformibius kuhniae</name>
    <dbReference type="NCBI Taxonomy" id="211502"/>
    <lineage>
        <taxon>Bacteria</taxon>
        <taxon>Pseudomonadati</taxon>
        <taxon>Pseudomonadota</taxon>
        <taxon>Betaproteobacteria</taxon>
        <taxon>Neisseriales</taxon>
        <taxon>Neisseriaceae</taxon>
        <taxon>Conchiformibius</taxon>
    </lineage>
</organism>
<reference evidence="1" key="1">
    <citation type="journal article" date="2022" name="Res Sq">
        <title>Evolution of multicellular longitudinally dividing oral cavity symbionts (Neisseriaceae).</title>
        <authorList>
            <person name="Nyongesa S."/>
            <person name="Weber P."/>
            <person name="Bernet E."/>
            <person name="Pullido F."/>
            <person name="Nieckarz M."/>
            <person name="Delaby M."/>
            <person name="Nieves C."/>
            <person name="Viehboeck T."/>
            <person name="Krause N."/>
            <person name="Rivera-Millot A."/>
            <person name="Nakamura A."/>
            <person name="Vischer N."/>
            <person name="VanNieuwenhze M."/>
            <person name="Brun Y."/>
            <person name="Cava F."/>
            <person name="Bulgheresi S."/>
            <person name="Veyrier F."/>
        </authorList>
    </citation>
    <scope>NUCLEOTIDE SEQUENCE</scope>
    <source>
        <strain evidence="1">17694</strain>
    </source>
</reference>
<reference evidence="1" key="2">
    <citation type="submission" date="2024-09" db="EMBL/GenBank/DDBJ databases">
        <authorList>
            <person name="Veyrier F.J."/>
        </authorList>
    </citation>
    <scope>NUCLEOTIDE SEQUENCE</scope>
    <source>
        <strain evidence="1">17694</strain>
    </source>
</reference>
<accession>A0A8T9MVH4</accession>
<dbReference type="AlphaFoldDB" id="A0A8T9MVH4"/>
<name>A0A8T9MVH4_9NEIS</name>
<dbReference type="EMBL" id="CP091521">
    <property type="protein sequence ID" value="UOP04466.1"/>
    <property type="molecule type" value="Genomic_DNA"/>
</dbReference>
<sequence>MQNYYEKKFQLLEKESDTGTALFEIVRVLMYQNSSPKLSQKENKYDIFWHSYFINYLTIDIFQSEDYLWSFGQYIRLGKIDYDLYKKMIGLDEQSFINATRLSGIISDFQKNTWNELTIYLENLNSNTLSEFIQTTNHFRKNYLQRKDKCNEIKKKLNLTQLDALILSGLYLYQFVVGKTENIKIPFQIDMGEFYTLRNQDIWIVIDKIIQGSCREKTLNQNKIFSAIAKKIFPLLSGKVDKFHLYEYQLFCELVANWANLNIWKNEIIPSYCYYEKDEEDCFNEKRGVLQLYNDYSGMKLLGLSLTEDNINQIYQSVGEAGMQALCKRFSILFWLKDIYGIEELSINGKIYNLHDAITTITSAQVFYQTDHLEPFLSLVYEKNLLPHEALIVMMEQGRQTGKVRTVLAFDDINQKARSLYNWITGKESKTAKTKKMLEILKFWSHDLNHVTRTDLSEKPFYRIGDFIFSLPHCLGEQDLYTTAVNSIRKTYKNRKELRKETALIEKNLANLFKQHGLQVTSSFMPDDKSVGEMDLVIIQDDTVLLIEVKSSFIRAGIDERYLYKHNVLNKAAYQLDKKLAYLKQYYSDKQNFHSWIVDTTLEFDHMYFGSHLKISLEELVIILNQDEMFLEEVEKLQTDVIYLKEKKELDLSDLIYRVQNNEFWKKSINRFLMMAESK</sequence>
<keyword evidence="2" id="KW-1185">Reference proteome</keyword>
<dbReference type="SUPFAM" id="SSF52980">
    <property type="entry name" value="Restriction endonuclease-like"/>
    <property type="match status" value="1"/>
</dbReference>
<evidence type="ECO:0000313" key="2">
    <source>
        <dbReference type="Proteomes" id="UP000831534"/>
    </source>
</evidence>
<evidence type="ECO:0000313" key="1">
    <source>
        <dbReference type="EMBL" id="UOP04466.1"/>
    </source>
</evidence>
<protein>
    <recommendedName>
        <fullName evidence="3">NERD domain-containing protein</fullName>
    </recommendedName>
</protein>
<dbReference type="InterPro" id="IPR011335">
    <property type="entry name" value="Restrct_endonuc-II-like"/>
</dbReference>
<evidence type="ECO:0008006" key="3">
    <source>
        <dbReference type="Google" id="ProtNLM"/>
    </source>
</evidence>
<dbReference type="KEGG" id="ckh:LVJ77_09245"/>
<dbReference type="Proteomes" id="UP000831534">
    <property type="component" value="Chromosome"/>
</dbReference>
<proteinExistence type="predicted"/>
<dbReference type="RefSeq" id="WP_156900845.1">
    <property type="nucleotide sequence ID" value="NZ_CP091521.1"/>
</dbReference>
<gene>
    <name evidence="1" type="ORF">LVJ77_09245</name>
</gene>